<dbReference type="GO" id="GO:0046872">
    <property type="term" value="F:metal ion binding"/>
    <property type="evidence" value="ECO:0007669"/>
    <property type="project" value="UniProtKB-KW"/>
</dbReference>
<dbReference type="Pfam" id="PF04794">
    <property type="entry name" value="YdjC"/>
    <property type="match status" value="1"/>
</dbReference>
<dbReference type="GO" id="GO:0016787">
    <property type="term" value="F:hydrolase activity"/>
    <property type="evidence" value="ECO:0007669"/>
    <property type="project" value="UniProtKB-KW"/>
</dbReference>
<accession>A0A4Q5EF92</accession>
<protein>
    <submittedName>
        <fullName evidence="8">ChbG/HpnK family deacetylase</fullName>
    </submittedName>
</protein>
<reference evidence="8 9" key="1">
    <citation type="journal article" date="2019" name="Nat. Med.">
        <title>A library of human gut bacterial isolates paired with longitudinal multiomics data enables mechanistic microbiome research.</title>
        <authorList>
            <person name="Poyet M."/>
            <person name="Groussin M."/>
            <person name="Gibbons S.M."/>
            <person name="Avila-Pacheco J."/>
            <person name="Jiang X."/>
            <person name="Kearney S.M."/>
            <person name="Perrotta A.R."/>
            <person name="Berdy B."/>
            <person name="Zhao S."/>
            <person name="Lieberman T.D."/>
            <person name="Swanson P.K."/>
            <person name="Smith M."/>
            <person name="Roesemann S."/>
            <person name="Alexander J.E."/>
            <person name="Rich S.A."/>
            <person name="Livny J."/>
            <person name="Vlamakis H."/>
            <person name="Clish C."/>
            <person name="Bullock K."/>
            <person name="Deik A."/>
            <person name="Scott J."/>
            <person name="Pierce K.A."/>
            <person name="Xavier R.J."/>
            <person name="Alm E.J."/>
        </authorList>
    </citation>
    <scope>NUCLEOTIDE SEQUENCE [LARGE SCALE GENOMIC DNA]</scope>
    <source>
        <strain evidence="8 9">BIOML-A6</strain>
    </source>
</reference>
<name>A0A4Q5EF92_BACUN</name>
<evidence type="ECO:0000313" key="8">
    <source>
        <dbReference type="EMBL" id="KAB4246369.1"/>
    </source>
</evidence>
<keyword evidence="2" id="KW-0479">Metal-binding</keyword>
<evidence type="ECO:0000256" key="1">
    <source>
        <dbReference type="ARBA" id="ARBA00001946"/>
    </source>
</evidence>
<dbReference type="CDD" id="cd10802">
    <property type="entry name" value="YdjC_TTHB029_like"/>
    <property type="match status" value="1"/>
</dbReference>
<keyword evidence="6" id="KW-0732">Signal</keyword>
<keyword evidence="5" id="KW-0119">Carbohydrate metabolism</keyword>
<evidence type="ECO:0000313" key="9">
    <source>
        <dbReference type="Proteomes" id="UP000431575"/>
    </source>
</evidence>
<dbReference type="PANTHER" id="PTHR43283:SF7">
    <property type="entry name" value="BETA-LACTAMASE-RELATED DOMAIN-CONTAINING PROTEIN"/>
    <property type="match status" value="1"/>
</dbReference>
<feature type="domain" description="Beta-lactamase-related" evidence="7">
    <location>
        <begin position="323"/>
        <end position="603"/>
    </location>
</feature>
<evidence type="ECO:0000256" key="2">
    <source>
        <dbReference type="ARBA" id="ARBA00022723"/>
    </source>
</evidence>
<dbReference type="InterPro" id="IPR050789">
    <property type="entry name" value="Diverse_Enzym_Activities"/>
</dbReference>
<organism evidence="8 9">
    <name type="scientific">Bacteroides uniformis</name>
    <dbReference type="NCBI Taxonomy" id="820"/>
    <lineage>
        <taxon>Bacteria</taxon>
        <taxon>Pseudomonadati</taxon>
        <taxon>Bacteroidota</taxon>
        <taxon>Bacteroidia</taxon>
        <taxon>Bacteroidales</taxon>
        <taxon>Bacteroidaceae</taxon>
        <taxon>Bacteroides</taxon>
    </lineage>
</organism>
<dbReference type="SUPFAM" id="SSF56601">
    <property type="entry name" value="beta-lactamase/transpeptidase-like"/>
    <property type="match status" value="1"/>
</dbReference>
<dbReference type="Pfam" id="PF00144">
    <property type="entry name" value="Beta-lactamase"/>
    <property type="match status" value="1"/>
</dbReference>
<dbReference type="EMBL" id="WCTM01000001">
    <property type="protein sequence ID" value="KAB4246369.1"/>
    <property type="molecule type" value="Genomic_DNA"/>
</dbReference>
<dbReference type="SUPFAM" id="SSF88713">
    <property type="entry name" value="Glycoside hydrolase/deacetylase"/>
    <property type="match status" value="1"/>
</dbReference>
<dbReference type="InterPro" id="IPR011330">
    <property type="entry name" value="Glyco_hydro/deAcase_b/a-brl"/>
</dbReference>
<comment type="cofactor">
    <cofactor evidence="1">
        <name>Mg(2+)</name>
        <dbReference type="ChEBI" id="CHEBI:18420"/>
    </cofactor>
</comment>
<evidence type="ECO:0000256" key="6">
    <source>
        <dbReference type="SAM" id="SignalP"/>
    </source>
</evidence>
<keyword evidence="4" id="KW-0460">Magnesium</keyword>
<keyword evidence="3" id="KW-0378">Hydrolase</keyword>
<dbReference type="InterPro" id="IPR006879">
    <property type="entry name" value="YdjC-like"/>
</dbReference>
<sequence>MKPLRLKNMIAGCLLAAGALPVWGQSGAPTLVIRIDDLGALHSVNEACIQTYRSGIARSVEVMPVAAWYPEAIKMLKENPGLDVGLHLVITSEWENVKWRPLTHCPSLTDENGYFYPMMFPNPAYPGQSIMEQKWDIKEIEQEFRAQIETTLKSIPQLSHLSGHMLSTGFSKEVNELVQRLAKEYNLPSIDRMDSSKDYRFTYIGYDGPKRTAEEKEASFIKALEKLQPGQRYLFLDHPALDNDEMKTVFHIGYEDVALDRQGVTDLLTSPRVRKAIEDKGIKLISINQLTKGLPRAAATPKLDKAMNRYLDAVKKAGQDLHSIMIVQHGNVIAEEWMGEGKEDEPHILNSVSKTFTATAVGLAASEGRLKLTDKVISFFPDKLPATVSENLAAMTVRDLLTMNCGHDTDPTGTVRKKVDADWVQEFLAFPVEHKPGTFYTYNSLGTYMLSAIVQKVTGEKVADYLYPRLFRPLGIVNARWQESSQGINTGGWGLYLKTEDLAKIGQLFLQKGNWNGQQILPEEWVKEASACQVPSLPAGMKPEMLKKAKMSAKTSDWLQGYGYQMWRCRHNAYRADGANGQYILVLPDKDAVIAVTANIPDMQAELNLIWKYLLPAL</sequence>
<dbReference type="AlphaFoldDB" id="A0A4Q5EF92"/>
<dbReference type="Proteomes" id="UP000431575">
    <property type="component" value="Unassembled WGS sequence"/>
</dbReference>
<dbReference type="RefSeq" id="WP_119958032.1">
    <property type="nucleotide sequence ID" value="NZ_CAKOCG010000007.1"/>
</dbReference>
<dbReference type="InterPro" id="IPR012338">
    <property type="entry name" value="Beta-lactam/transpept-like"/>
</dbReference>
<dbReference type="InterPro" id="IPR001466">
    <property type="entry name" value="Beta-lactam-related"/>
</dbReference>
<proteinExistence type="predicted"/>
<dbReference type="Gene3D" id="3.40.710.10">
    <property type="entry name" value="DD-peptidase/beta-lactamase superfamily"/>
    <property type="match status" value="1"/>
</dbReference>
<dbReference type="PANTHER" id="PTHR43283">
    <property type="entry name" value="BETA-LACTAMASE-RELATED"/>
    <property type="match status" value="1"/>
</dbReference>
<evidence type="ECO:0000256" key="4">
    <source>
        <dbReference type="ARBA" id="ARBA00022842"/>
    </source>
</evidence>
<feature type="signal peptide" evidence="6">
    <location>
        <begin position="1"/>
        <end position="24"/>
    </location>
</feature>
<feature type="chain" id="PRO_5030098042" evidence="6">
    <location>
        <begin position="25"/>
        <end position="618"/>
    </location>
</feature>
<gene>
    <name evidence="8" type="ORF">GAP41_02055</name>
</gene>
<comment type="caution">
    <text evidence="8">The sequence shown here is derived from an EMBL/GenBank/DDBJ whole genome shotgun (WGS) entry which is preliminary data.</text>
</comment>
<evidence type="ECO:0000256" key="3">
    <source>
        <dbReference type="ARBA" id="ARBA00022801"/>
    </source>
</evidence>
<evidence type="ECO:0000256" key="5">
    <source>
        <dbReference type="ARBA" id="ARBA00023277"/>
    </source>
</evidence>
<dbReference type="Gene3D" id="3.20.20.370">
    <property type="entry name" value="Glycoside hydrolase/deacetylase"/>
    <property type="match status" value="1"/>
</dbReference>
<dbReference type="GO" id="GO:0005975">
    <property type="term" value="P:carbohydrate metabolic process"/>
    <property type="evidence" value="ECO:0007669"/>
    <property type="project" value="InterPro"/>
</dbReference>
<evidence type="ECO:0000259" key="7">
    <source>
        <dbReference type="Pfam" id="PF00144"/>
    </source>
</evidence>